<dbReference type="GO" id="GO:0003677">
    <property type="term" value="F:DNA binding"/>
    <property type="evidence" value="ECO:0007669"/>
    <property type="project" value="UniProtKB-KW"/>
</dbReference>
<organism evidence="5 6">
    <name type="scientific">Candidatus Segetimicrobium genomatis</name>
    <dbReference type="NCBI Taxonomy" id="2569760"/>
    <lineage>
        <taxon>Bacteria</taxon>
        <taxon>Bacillati</taxon>
        <taxon>Candidatus Sysuimicrobiota</taxon>
        <taxon>Candidatus Sysuimicrobiia</taxon>
        <taxon>Candidatus Sysuimicrobiales</taxon>
        <taxon>Candidatus Segetimicrobiaceae</taxon>
        <taxon>Candidatus Segetimicrobium</taxon>
    </lineage>
</organism>
<dbReference type="AlphaFoldDB" id="A0A537JIM7"/>
<dbReference type="InterPro" id="IPR036388">
    <property type="entry name" value="WH-like_DNA-bd_sf"/>
</dbReference>
<gene>
    <name evidence="5" type="ORF">E6H04_03135</name>
</gene>
<comment type="caution">
    <text evidence="5">The sequence shown here is derived from an EMBL/GenBank/DDBJ whole genome shotgun (WGS) entry which is preliminary data.</text>
</comment>
<dbReference type="PANTHER" id="PTHR43537">
    <property type="entry name" value="TRANSCRIPTIONAL REGULATOR, GNTR FAMILY"/>
    <property type="match status" value="1"/>
</dbReference>
<dbReference type="GO" id="GO:0003700">
    <property type="term" value="F:DNA-binding transcription factor activity"/>
    <property type="evidence" value="ECO:0007669"/>
    <property type="project" value="InterPro"/>
</dbReference>
<keyword evidence="3" id="KW-0804">Transcription</keyword>
<evidence type="ECO:0000313" key="5">
    <source>
        <dbReference type="EMBL" id="TMI83340.1"/>
    </source>
</evidence>
<sequence length="109" mass="12081">MPRFSTVQETVTRELREDIVSGRLQPGARLVVEELAAKFEVSPMPVREAIRQLGAEALVVIHSYRGATVAELSIDEIREIFLMRELLEGAAAGLGARRMGPADRAHLRM</sequence>
<dbReference type="Gene3D" id="1.10.10.10">
    <property type="entry name" value="Winged helix-like DNA-binding domain superfamily/Winged helix DNA-binding domain"/>
    <property type="match status" value="1"/>
</dbReference>
<keyword evidence="2" id="KW-0238">DNA-binding</keyword>
<evidence type="ECO:0000313" key="6">
    <source>
        <dbReference type="Proteomes" id="UP000320048"/>
    </source>
</evidence>
<feature type="non-terminal residue" evidence="5">
    <location>
        <position position="109"/>
    </location>
</feature>
<keyword evidence="1" id="KW-0805">Transcription regulation</keyword>
<dbReference type="EMBL" id="VBAO01000078">
    <property type="protein sequence ID" value="TMI83340.1"/>
    <property type="molecule type" value="Genomic_DNA"/>
</dbReference>
<dbReference type="PANTHER" id="PTHR43537:SF24">
    <property type="entry name" value="GLUCONATE OPERON TRANSCRIPTIONAL REPRESSOR"/>
    <property type="match status" value="1"/>
</dbReference>
<name>A0A537JIM7_9BACT</name>
<dbReference type="InterPro" id="IPR036390">
    <property type="entry name" value="WH_DNA-bd_sf"/>
</dbReference>
<dbReference type="InterPro" id="IPR008920">
    <property type="entry name" value="TF_FadR/GntR_C"/>
</dbReference>
<evidence type="ECO:0000256" key="3">
    <source>
        <dbReference type="ARBA" id="ARBA00023163"/>
    </source>
</evidence>
<dbReference type="SUPFAM" id="SSF46785">
    <property type="entry name" value="Winged helix' DNA-binding domain"/>
    <property type="match status" value="1"/>
</dbReference>
<dbReference type="CDD" id="cd07377">
    <property type="entry name" value="WHTH_GntR"/>
    <property type="match status" value="1"/>
</dbReference>
<evidence type="ECO:0000256" key="2">
    <source>
        <dbReference type="ARBA" id="ARBA00023125"/>
    </source>
</evidence>
<evidence type="ECO:0000259" key="4">
    <source>
        <dbReference type="PROSITE" id="PS50949"/>
    </source>
</evidence>
<evidence type="ECO:0000256" key="1">
    <source>
        <dbReference type="ARBA" id="ARBA00023015"/>
    </source>
</evidence>
<protein>
    <submittedName>
        <fullName evidence="5">GntR family transcriptional regulator</fullName>
    </submittedName>
</protein>
<dbReference type="PROSITE" id="PS50949">
    <property type="entry name" value="HTH_GNTR"/>
    <property type="match status" value="1"/>
</dbReference>
<reference evidence="5 6" key="1">
    <citation type="journal article" date="2019" name="Nat. Microbiol.">
        <title>Mediterranean grassland soil C-N compound turnover is dependent on rainfall and depth, and is mediated by genomically divergent microorganisms.</title>
        <authorList>
            <person name="Diamond S."/>
            <person name="Andeer P.F."/>
            <person name="Li Z."/>
            <person name="Crits-Christoph A."/>
            <person name="Burstein D."/>
            <person name="Anantharaman K."/>
            <person name="Lane K.R."/>
            <person name="Thomas B.C."/>
            <person name="Pan C."/>
            <person name="Northen T.R."/>
            <person name="Banfield J.F."/>
        </authorList>
    </citation>
    <scope>NUCLEOTIDE SEQUENCE [LARGE SCALE GENOMIC DNA]</scope>
    <source>
        <strain evidence="5">NP_7</strain>
    </source>
</reference>
<dbReference type="Pfam" id="PF00392">
    <property type="entry name" value="GntR"/>
    <property type="match status" value="1"/>
</dbReference>
<feature type="domain" description="HTH gntR-type" evidence="4">
    <location>
        <begin position="5"/>
        <end position="72"/>
    </location>
</feature>
<dbReference type="Gene3D" id="1.20.120.530">
    <property type="entry name" value="GntR ligand-binding domain-like"/>
    <property type="match status" value="1"/>
</dbReference>
<dbReference type="SMART" id="SM00345">
    <property type="entry name" value="HTH_GNTR"/>
    <property type="match status" value="1"/>
</dbReference>
<dbReference type="InterPro" id="IPR000524">
    <property type="entry name" value="Tscrpt_reg_HTH_GntR"/>
</dbReference>
<proteinExistence type="predicted"/>
<dbReference type="Proteomes" id="UP000320048">
    <property type="component" value="Unassembled WGS sequence"/>
</dbReference>
<accession>A0A537JIM7</accession>